<keyword evidence="4" id="KW-0418">Kinase</keyword>
<keyword evidence="2" id="KW-0812">Transmembrane</keyword>
<organism evidence="4 5">
    <name type="scientific">Cinnamomum micranthum f. kanehirae</name>
    <dbReference type="NCBI Taxonomy" id="337451"/>
    <lineage>
        <taxon>Eukaryota</taxon>
        <taxon>Viridiplantae</taxon>
        <taxon>Streptophyta</taxon>
        <taxon>Embryophyta</taxon>
        <taxon>Tracheophyta</taxon>
        <taxon>Spermatophyta</taxon>
        <taxon>Magnoliopsida</taxon>
        <taxon>Magnoliidae</taxon>
        <taxon>Laurales</taxon>
        <taxon>Lauraceae</taxon>
        <taxon>Cinnamomum</taxon>
    </lineage>
</organism>
<keyword evidence="2" id="KW-0472">Membrane</keyword>
<feature type="transmembrane region" description="Helical" evidence="2">
    <location>
        <begin position="17"/>
        <end position="37"/>
    </location>
</feature>
<keyword evidence="2" id="KW-1133">Transmembrane helix</keyword>
<evidence type="ECO:0000256" key="2">
    <source>
        <dbReference type="SAM" id="Phobius"/>
    </source>
</evidence>
<dbReference type="Proteomes" id="UP000283530">
    <property type="component" value="Unassembled WGS sequence"/>
</dbReference>
<protein>
    <submittedName>
        <fullName evidence="4">Putative leucine-rich repeat receptor-like serine/threonine-protein kinase isoform X1</fullName>
    </submittedName>
</protein>
<keyword evidence="5" id="KW-1185">Reference proteome</keyword>
<dbReference type="GO" id="GO:0016301">
    <property type="term" value="F:kinase activity"/>
    <property type="evidence" value="ECO:0007669"/>
    <property type="project" value="UniProtKB-KW"/>
</dbReference>
<dbReference type="GO" id="GO:0016020">
    <property type="term" value="C:membrane"/>
    <property type="evidence" value="ECO:0007669"/>
    <property type="project" value="UniProtKB-SubCell"/>
</dbReference>
<evidence type="ECO:0000313" key="4">
    <source>
        <dbReference type="EMBL" id="RWR78140.1"/>
    </source>
</evidence>
<dbReference type="EMBL" id="QPKB01000002">
    <property type="protein sequence ID" value="RWR78140.1"/>
    <property type="molecule type" value="Genomic_DNA"/>
</dbReference>
<dbReference type="Pfam" id="PF12819">
    <property type="entry name" value="Malectin_like"/>
    <property type="match status" value="1"/>
</dbReference>
<sequence>MEELFSTSQGSALPQKAGLLAMAWFLLLGFMAFTITVHSQPGFISIDCGIAEGSGYRQRGQINYVSDVKFIDSDINRDLPNRAFLDKYSRRYMNVRSFPDGDRNCYTLRPVDKGSKYLIRAGFLYGNYDGQNLSPTFDLYLGVDWWATVQKPTRNMQLFEIITSATMDFVSVCLVNTGKGAPFISVLVLRPLANSMYNATNEDQSLKLIGRFDVGSATSVSIRNRIHKTLTVTSTTYGKNLMYANPYDRVWFYPKMDWGWSRLQTKLKVSDDGFKLPSMAMMTAIVPNGGDIMYFSWTSSQDNQLFHVYKHYADLVPNSVREMTDCCGSSCHGPFVPQYLVAFTVHTNLSSTGGINQKQYSCWFQKTENSALPPILNAIEIYTVLQRSKTTTNQEDGMLSPFFYGVLRHISPV</sequence>
<evidence type="ECO:0000259" key="3">
    <source>
        <dbReference type="Pfam" id="PF12819"/>
    </source>
</evidence>
<keyword evidence="4" id="KW-0675">Receptor</keyword>
<dbReference type="OrthoDB" id="2017114at2759"/>
<feature type="domain" description="Malectin-like" evidence="3">
    <location>
        <begin position="46"/>
        <end position="384"/>
    </location>
</feature>
<comment type="caution">
    <text evidence="4">The sequence shown here is derived from an EMBL/GenBank/DDBJ whole genome shotgun (WGS) entry which is preliminary data.</text>
</comment>
<dbReference type="PANTHER" id="PTHR45631:SF202">
    <property type="entry name" value="SENESCENCE-INDUCED RECEPTOR-LIKE SERINE_THREONINE-PROTEIN KINASE"/>
    <property type="match status" value="1"/>
</dbReference>
<comment type="subcellular location">
    <subcellularLocation>
        <location evidence="1">Membrane</location>
        <topology evidence="1">Single-pass membrane protein</topology>
    </subcellularLocation>
</comment>
<dbReference type="InterPro" id="IPR024788">
    <property type="entry name" value="Malectin-like_Carb-bd_dom"/>
</dbReference>
<evidence type="ECO:0000313" key="5">
    <source>
        <dbReference type="Proteomes" id="UP000283530"/>
    </source>
</evidence>
<proteinExistence type="predicted"/>
<dbReference type="PANTHER" id="PTHR45631">
    <property type="entry name" value="OS07G0107800 PROTEIN-RELATED"/>
    <property type="match status" value="1"/>
</dbReference>
<reference evidence="4 5" key="1">
    <citation type="journal article" date="2019" name="Nat. Plants">
        <title>Stout camphor tree genome fills gaps in understanding of flowering plant genome evolution.</title>
        <authorList>
            <person name="Chaw S.M."/>
            <person name="Liu Y.C."/>
            <person name="Wu Y.W."/>
            <person name="Wang H.Y."/>
            <person name="Lin C.I."/>
            <person name="Wu C.S."/>
            <person name="Ke H.M."/>
            <person name="Chang L.Y."/>
            <person name="Hsu C.Y."/>
            <person name="Yang H.T."/>
            <person name="Sudianto E."/>
            <person name="Hsu M.H."/>
            <person name="Wu K.P."/>
            <person name="Wang L.N."/>
            <person name="Leebens-Mack J.H."/>
            <person name="Tsai I.J."/>
        </authorList>
    </citation>
    <scope>NUCLEOTIDE SEQUENCE [LARGE SCALE GENOMIC DNA]</scope>
    <source>
        <strain evidence="5">cv. Chaw 1501</strain>
        <tissue evidence="4">Young leaves</tissue>
    </source>
</reference>
<keyword evidence="4" id="KW-0808">Transferase</keyword>
<evidence type="ECO:0000256" key="1">
    <source>
        <dbReference type="ARBA" id="ARBA00004167"/>
    </source>
</evidence>
<dbReference type="AlphaFoldDB" id="A0A3S3NZ81"/>
<name>A0A3S3NZ81_9MAGN</name>
<accession>A0A3S3NZ81</accession>
<gene>
    <name evidence="4" type="ORF">CKAN_00665100</name>
</gene>